<keyword evidence="1" id="KW-1133">Transmembrane helix</keyword>
<evidence type="ECO:0000313" key="2">
    <source>
        <dbReference type="EMBL" id="PYC80230.1"/>
    </source>
</evidence>
<organism evidence="2 3">
    <name type="scientific">Streptomyces tateyamensis</name>
    <dbReference type="NCBI Taxonomy" id="565073"/>
    <lineage>
        <taxon>Bacteria</taxon>
        <taxon>Bacillati</taxon>
        <taxon>Actinomycetota</taxon>
        <taxon>Actinomycetes</taxon>
        <taxon>Kitasatosporales</taxon>
        <taxon>Streptomycetaceae</taxon>
        <taxon>Streptomyces</taxon>
    </lineage>
</organism>
<accession>A0A2V4NA80</accession>
<keyword evidence="1" id="KW-0472">Membrane</keyword>
<name>A0A2V4NA80_9ACTN</name>
<evidence type="ECO:0000256" key="1">
    <source>
        <dbReference type="SAM" id="Phobius"/>
    </source>
</evidence>
<dbReference type="AlphaFoldDB" id="A0A2V4NA80"/>
<evidence type="ECO:0000313" key="3">
    <source>
        <dbReference type="Proteomes" id="UP000248039"/>
    </source>
</evidence>
<gene>
    <name evidence="2" type="ORF">C7C46_13150</name>
</gene>
<dbReference type="RefSeq" id="WP_110669070.1">
    <property type="nucleotide sequence ID" value="NZ_PYBW01000040.1"/>
</dbReference>
<sequence length="184" mass="19865">MQPIGLPGVDSSPVELRPSNGLPLAFAVPLAAAGGVHAAFRVLRPTQAIQFVFDGVTLGLFAVLGVLGLVALVRRRRAGWWLRLDTAGLTVHGHARVPWSDLSAVRLVTRSPKSHRQVLAFVPRPGVVLPPLPVSWPLSRPHARARALIKRYGTPIVVDPLVMRTTTQRLTADVRRLSGMPISA</sequence>
<evidence type="ECO:0008006" key="4">
    <source>
        <dbReference type="Google" id="ProtNLM"/>
    </source>
</evidence>
<dbReference type="Proteomes" id="UP000248039">
    <property type="component" value="Unassembled WGS sequence"/>
</dbReference>
<proteinExistence type="predicted"/>
<protein>
    <recommendedName>
        <fullName evidence="4">PH domain-containing protein</fullName>
    </recommendedName>
</protein>
<dbReference type="EMBL" id="PYBW01000040">
    <property type="protein sequence ID" value="PYC80230.1"/>
    <property type="molecule type" value="Genomic_DNA"/>
</dbReference>
<dbReference type="OrthoDB" id="4338956at2"/>
<reference evidence="2 3" key="1">
    <citation type="submission" date="2018-03" db="EMBL/GenBank/DDBJ databases">
        <title>Bioinformatic expansion and discovery of thiopeptide antibiotics.</title>
        <authorList>
            <person name="Schwalen C.J."/>
            <person name="Hudson G.A."/>
            <person name="Mitchell D.A."/>
        </authorList>
    </citation>
    <scope>NUCLEOTIDE SEQUENCE [LARGE SCALE GENOMIC DNA]</scope>
    <source>
        <strain evidence="2 3">ATCC 21389</strain>
    </source>
</reference>
<keyword evidence="3" id="KW-1185">Reference proteome</keyword>
<keyword evidence="1" id="KW-0812">Transmembrane</keyword>
<feature type="transmembrane region" description="Helical" evidence="1">
    <location>
        <begin position="52"/>
        <end position="73"/>
    </location>
</feature>
<comment type="caution">
    <text evidence="2">The sequence shown here is derived from an EMBL/GenBank/DDBJ whole genome shotgun (WGS) entry which is preliminary data.</text>
</comment>